<accession>A0ABW0SI07</accession>
<dbReference type="RefSeq" id="WP_209843206.1">
    <property type="nucleotide sequence ID" value="NZ_JAGGJP010000026.1"/>
</dbReference>
<protein>
    <submittedName>
        <fullName evidence="1">Uncharacterized protein</fullName>
    </submittedName>
</protein>
<organism evidence="1 2">
    <name type="scientific">Rubellimicrobium aerolatum</name>
    <dbReference type="NCBI Taxonomy" id="490979"/>
    <lineage>
        <taxon>Bacteria</taxon>
        <taxon>Pseudomonadati</taxon>
        <taxon>Pseudomonadota</taxon>
        <taxon>Alphaproteobacteria</taxon>
        <taxon>Rhodobacterales</taxon>
        <taxon>Roseobacteraceae</taxon>
        <taxon>Rubellimicrobium</taxon>
    </lineage>
</organism>
<evidence type="ECO:0000313" key="1">
    <source>
        <dbReference type="EMBL" id="MFC5568301.1"/>
    </source>
</evidence>
<evidence type="ECO:0000313" key="2">
    <source>
        <dbReference type="Proteomes" id="UP001596056"/>
    </source>
</evidence>
<dbReference type="Proteomes" id="UP001596056">
    <property type="component" value="Unassembled WGS sequence"/>
</dbReference>
<keyword evidence="2" id="KW-1185">Reference proteome</keyword>
<dbReference type="EMBL" id="JBHSNA010000035">
    <property type="protein sequence ID" value="MFC5568301.1"/>
    <property type="molecule type" value="Genomic_DNA"/>
</dbReference>
<gene>
    <name evidence="1" type="ORF">ACFPOC_18005</name>
</gene>
<reference evidence="2" key="1">
    <citation type="journal article" date="2019" name="Int. J. Syst. Evol. Microbiol.">
        <title>The Global Catalogue of Microorganisms (GCM) 10K type strain sequencing project: providing services to taxonomists for standard genome sequencing and annotation.</title>
        <authorList>
            <consortium name="The Broad Institute Genomics Platform"/>
            <consortium name="The Broad Institute Genome Sequencing Center for Infectious Disease"/>
            <person name="Wu L."/>
            <person name="Ma J."/>
        </authorList>
    </citation>
    <scope>NUCLEOTIDE SEQUENCE [LARGE SCALE GENOMIC DNA]</scope>
    <source>
        <strain evidence="2">KACC 11588</strain>
    </source>
</reference>
<name>A0ABW0SI07_9RHOB</name>
<sequence>MTFAITFTQDCDHPRRIERSDVALDLTSVGSIHIIEKKGLGVVVFEGLETFSIRLNIRAREEYFYCDGTSFDGEDKLSWLYPIRPPIDKEAIARLEDYIGGNCR</sequence>
<proteinExistence type="predicted"/>
<comment type="caution">
    <text evidence="1">The sequence shown here is derived from an EMBL/GenBank/DDBJ whole genome shotgun (WGS) entry which is preliminary data.</text>
</comment>